<name>D1NVP7_9BIFI</name>
<dbReference type="AlphaFoldDB" id="D1NVP7"/>
<reference evidence="2 3" key="1">
    <citation type="submission" date="2009-11" db="EMBL/GenBank/DDBJ databases">
        <authorList>
            <person name="Weinstock G."/>
            <person name="Sodergren E."/>
            <person name="Clifton S."/>
            <person name="Fulton L."/>
            <person name="Fulton B."/>
            <person name="Courtney L."/>
            <person name="Fronick C."/>
            <person name="Harrison M."/>
            <person name="Strong C."/>
            <person name="Farmer C."/>
            <person name="Delahaunty K."/>
            <person name="Markovic C."/>
            <person name="Hall O."/>
            <person name="Minx P."/>
            <person name="Tomlinson C."/>
            <person name="Mitreva M."/>
            <person name="Nelson J."/>
            <person name="Hou S."/>
            <person name="Wollam A."/>
            <person name="Pepin K.H."/>
            <person name="Johnson M."/>
            <person name="Bhonagiri V."/>
            <person name="Nash W.E."/>
            <person name="Warren W."/>
            <person name="Chinwalla A."/>
            <person name="Mardis E.R."/>
            <person name="Wilson R.K."/>
        </authorList>
    </citation>
    <scope>NUCLEOTIDE SEQUENCE [LARGE SCALE GENOMIC DNA]</scope>
    <source>
        <strain evidence="2 3">DSM 20093</strain>
    </source>
</reference>
<gene>
    <name evidence="2" type="ORF">BIFGAL_03938</name>
</gene>
<proteinExistence type="predicted"/>
<evidence type="ECO:0000313" key="2">
    <source>
        <dbReference type="EMBL" id="EFA22898.1"/>
    </source>
</evidence>
<comment type="caution">
    <text evidence="2">The sequence shown here is derived from an EMBL/GenBank/DDBJ whole genome shotgun (WGS) entry which is preliminary data.</text>
</comment>
<protein>
    <submittedName>
        <fullName evidence="2">Uncharacterized protein</fullName>
    </submittedName>
</protein>
<accession>D1NVP7</accession>
<sequence length="41" mass="4308">MGWAAVRAADKFAGREKRAEPAQTIAIHKTYGTVAAHAGTP</sequence>
<dbReference type="EMBL" id="ABXB03000003">
    <property type="protein sequence ID" value="EFA22898.1"/>
    <property type="molecule type" value="Genomic_DNA"/>
</dbReference>
<evidence type="ECO:0000256" key="1">
    <source>
        <dbReference type="SAM" id="MobiDB-lite"/>
    </source>
</evidence>
<evidence type="ECO:0000313" key="3">
    <source>
        <dbReference type="Proteomes" id="UP000003656"/>
    </source>
</evidence>
<dbReference type="Proteomes" id="UP000003656">
    <property type="component" value="Unassembled WGS sequence"/>
</dbReference>
<feature type="region of interest" description="Disordered" evidence="1">
    <location>
        <begin position="1"/>
        <end position="20"/>
    </location>
</feature>
<feature type="compositionally biased region" description="Basic and acidic residues" evidence="1">
    <location>
        <begin position="8"/>
        <end position="20"/>
    </location>
</feature>
<organism evidence="2 3">
    <name type="scientific">Bifidobacterium gallicum DSM 20093 = LMG 11596</name>
    <dbReference type="NCBI Taxonomy" id="561180"/>
    <lineage>
        <taxon>Bacteria</taxon>
        <taxon>Bacillati</taxon>
        <taxon>Actinomycetota</taxon>
        <taxon>Actinomycetes</taxon>
        <taxon>Bifidobacteriales</taxon>
        <taxon>Bifidobacteriaceae</taxon>
        <taxon>Bifidobacterium</taxon>
    </lineage>
</organism>